<proteinExistence type="predicted"/>
<evidence type="ECO:0000256" key="1">
    <source>
        <dbReference type="SAM" id="Phobius"/>
    </source>
</evidence>
<reference evidence="3 4" key="1">
    <citation type="submission" date="2020-08" db="EMBL/GenBank/DDBJ databases">
        <title>Sequencing the genomes of 1000 actinobacteria strains.</title>
        <authorList>
            <person name="Klenk H.-P."/>
        </authorList>
    </citation>
    <scope>NUCLEOTIDE SEQUENCE [LARGE SCALE GENOMIC DNA]</scope>
    <source>
        <strain evidence="3 4">DSM 22826</strain>
    </source>
</reference>
<name>A0A839QHN0_9MICC</name>
<keyword evidence="1" id="KW-1133">Transmembrane helix</keyword>
<sequence length="317" mass="33844">MGAGSALLHGLGRTARAALLTAAAGTAGAAAVVGYGLAERNKFELRTETLALLPPGSPDLRILHLSDIHMLPQQELKRRWLHSLAELEPDLVINTGDNLSHASGLAPLLDALGPLMAFPGAFVPGSNCYFAARPKNPFSYLRKRRHPSRHSPADALPWPQMHEAFGAAGWINLTNRSQSLPVKGIRLDFSGVDDPHLNLDRFSGWPGGSASSANAPHLRIALAHAPYQRTLDYFAGNGAQVIFAGHTHGGQVCIPGYGALVTNCDLPTWRARGLSWWEYRGISVPLNVSAGIGTSRFAPIRIACKPEAILVTLTAGD</sequence>
<dbReference type="GO" id="GO:0009245">
    <property type="term" value="P:lipid A biosynthetic process"/>
    <property type="evidence" value="ECO:0007669"/>
    <property type="project" value="TreeGrafter"/>
</dbReference>
<feature type="transmembrane region" description="Helical" evidence="1">
    <location>
        <begin position="17"/>
        <end position="38"/>
    </location>
</feature>
<dbReference type="InterPro" id="IPR029052">
    <property type="entry name" value="Metallo-depent_PP-like"/>
</dbReference>
<dbReference type="PANTHER" id="PTHR31302:SF20">
    <property type="entry name" value="CONSERVED PROTEIN"/>
    <property type="match status" value="1"/>
</dbReference>
<dbReference type="PANTHER" id="PTHR31302">
    <property type="entry name" value="TRANSMEMBRANE PROTEIN WITH METALLOPHOSPHOESTERASE DOMAIN-RELATED"/>
    <property type="match status" value="1"/>
</dbReference>
<dbReference type="RefSeq" id="WP_183509631.1">
    <property type="nucleotide sequence ID" value="NZ_BAABGK010000041.1"/>
</dbReference>
<protein>
    <submittedName>
        <fullName evidence="3">Putative MPP superfamily phosphohydrolase</fullName>
    </submittedName>
</protein>
<dbReference type="SUPFAM" id="SSF56300">
    <property type="entry name" value="Metallo-dependent phosphatases"/>
    <property type="match status" value="1"/>
</dbReference>
<keyword evidence="1" id="KW-0812">Transmembrane</keyword>
<evidence type="ECO:0000313" key="3">
    <source>
        <dbReference type="EMBL" id="MBB2994254.1"/>
    </source>
</evidence>
<dbReference type="Pfam" id="PF00149">
    <property type="entry name" value="Metallophos"/>
    <property type="match status" value="1"/>
</dbReference>
<dbReference type="InterPro" id="IPR004843">
    <property type="entry name" value="Calcineurin-like_PHP"/>
</dbReference>
<gene>
    <name evidence="3" type="ORF">E9229_000445</name>
</gene>
<evidence type="ECO:0000313" key="4">
    <source>
        <dbReference type="Proteomes" id="UP000523000"/>
    </source>
</evidence>
<dbReference type="Gene3D" id="3.60.21.10">
    <property type="match status" value="1"/>
</dbReference>
<organism evidence="3 4">
    <name type="scientific">Paeniglutamicibacter cryotolerans</name>
    <dbReference type="NCBI Taxonomy" id="670079"/>
    <lineage>
        <taxon>Bacteria</taxon>
        <taxon>Bacillati</taxon>
        <taxon>Actinomycetota</taxon>
        <taxon>Actinomycetes</taxon>
        <taxon>Micrococcales</taxon>
        <taxon>Micrococcaceae</taxon>
        <taxon>Paeniglutamicibacter</taxon>
    </lineage>
</organism>
<accession>A0A839QHN0</accession>
<evidence type="ECO:0000259" key="2">
    <source>
        <dbReference type="Pfam" id="PF00149"/>
    </source>
</evidence>
<dbReference type="EMBL" id="JACHVS010000001">
    <property type="protein sequence ID" value="MBB2994254.1"/>
    <property type="molecule type" value="Genomic_DNA"/>
</dbReference>
<keyword evidence="3" id="KW-0378">Hydrolase</keyword>
<feature type="domain" description="Calcineurin-like phosphoesterase" evidence="2">
    <location>
        <begin position="60"/>
        <end position="249"/>
    </location>
</feature>
<dbReference type="Proteomes" id="UP000523000">
    <property type="component" value="Unassembled WGS sequence"/>
</dbReference>
<dbReference type="AlphaFoldDB" id="A0A839QHN0"/>
<dbReference type="GO" id="GO:0016020">
    <property type="term" value="C:membrane"/>
    <property type="evidence" value="ECO:0007669"/>
    <property type="project" value="GOC"/>
</dbReference>
<keyword evidence="1" id="KW-0472">Membrane</keyword>
<comment type="caution">
    <text evidence="3">The sequence shown here is derived from an EMBL/GenBank/DDBJ whole genome shotgun (WGS) entry which is preliminary data.</text>
</comment>
<keyword evidence="4" id="KW-1185">Reference proteome</keyword>
<dbReference type="GO" id="GO:0008758">
    <property type="term" value="F:UDP-2,3-diacylglucosamine hydrolase activity"/>
    <property type="evidence" value="ECO:0007669"/>
    <property type="project" value="TreeGrafter"/>
</dbReference>
<dbReference type="InterPro" id="IPR051158">
    <property type="entry name" value="Metallophosphoesterase_sf"/>
</dbReference>